<name>A0A6S4PCU9_9CAUD</name>
<evidence type="ECO:0000256" key="1">
    <source>
        <dbReference type="SAM" id="MobiDB-lite"/>
    </source>
</evidence>
<proteinExistence type="predicted"/>
<dbReference type="EMBL" id="AP013543">
    <property type="protein sequence ID" value="BAQ94227.1"/>
    <property type="molecule type" value="Genomic_DNA"/>
</dbReference>
<dbReference type="RefSeq" id="YP_009777769.1">
    <property type="nucleotide sequence ID" value="NC_047703.1"/>
</dbReference>
<reference evidence="2 3" key="1">
    <citation type="journal article" date="2013" name="PLoS Genet.">
        <title>Expanding the Marine Virosphere Using Metagenomics.</title>
        <authorList>
            <person name="Mizuno C.M."/>
            <person name="Rodriguez-Valera F."/>
            <person name="Kimes N.E."/>
            <person name="Ghai R."/>
        </authorList>
    </citation>
    <scope>NUCLEOTIDE SEQUENCE [LARGE SCALE GENOMIC DNA]</scope>
    <source>
        <strain evidence="2">UvMED-CGR-U-MedDCM-OCT-S30-C28</strain>
    </source>
</reference>
<keyword evidence="3" id="KW-1185">Reference proteome</keyword>
<dbReference type="KEGG" id="vg:55412526"/>
<sequence length="48" mass="5512">MAKKKNNLLNANTHETRAKFKKTSIGRRPSTAMMNKKKTFKKYVGQGK</sequence>
<organism evidence="2 3">
    <name type="scientific">uncultured phage_MedDCM-OCT-S30-C28</name>
    <dbReference type="NCBI Taxonomy" id="2741076"/>
    <lineage>
        <taxon>Viruses</taxon>
        <taxon>Duplodnaviria</taxon>
        <taxon>Heunggongvirae</taxon>
        <taxon>Uroviricota</taxon>
        <taxon>Caudoviricetes</taxon>
        <taxon>Autographivirales</taxon>
        <taxon>Fussvirus</taxon>
        <taxon>Fussvirus S30C28</taxon>
    </lineage>
</organism>
<dbReference type="Proteomes" id="UP000505267">
    <property type="component" value="Segment"/>
</dbReference>
<feature type="region of interest" description="Disordered" evidence="1">
    <location>
        <begin position="1"/>
        <end position="28"/>
    </location>
</feature>
<accession>A0A6S4PCU9</accession>
<evidence type="ECO:0000313" key="3">
    <source>
        <dbReference type="Proteomes" id="UP000505267"/>
    </source>
</evidence>
<evidence type="ECO:0000313" key="2">
    <source>
        <dbReference type="EMBL" id="BAQ94227.1"/>
    </source>
</evidence>
<dbReference type="GeneID" id="55412526"/>
<protein>
    <submittedName>
        <fullName evidence="2">Uncharacterized protein</fullName>
    </submittedName>
</protein>